<feature type="transmembrane region" description="Helical" evidence="7">
    <location>
        <begin position="9"/>
        <end position="33"/>
    </location>
</feature>
<keyword evidence="6 7" id="KW-0472">Membrane</keyword>
<dbReference type="CDD" id="cd06261">
    <property type="entry name" value="TM_PBP2"/>
    <property type="match status" value="1"/>
</dbReference>
<evidence type="ECO:0000256" key="1">
    <source>
        <dbReference type="ARBA" id="ARBA00004651"/>
    </source>
</evidence>
<dbReference type="InterPro" id="IPR000515">
    <property type="entry name" value="MetI-like"/>
</dbReference>
<dbReference type="PANTHER" id="PTHR32243">
    <property type="entry name" value="MALTOSE TRANSPORT SYSTEM PERMEASE-RELATED"/>
    <property type="match status" value="1"/>
</dbReference>
<protein>
    <submittedName>
        <fullName evidence="9">Binding-protein-dependent transport systems inner membrane component</fullName>
    </submittedName>
</protein>
<evidence type="ECO:0000313" key="9">
    <source>
        <dbReference type="EMBL" id="ACK41787.1"/>
    </source>
</evidence>
<dbReference type="SUPFAM" id="SSF161098">
    <property type="entry name" value="MetI-like"/>
    <property type="match status" value="1"/>
</dbReference>
<feature type="transmembrane region" description="Helical" evidence="7">
    <location>
        <begin position="107"/>
        <end position="128"/>
    </location>
</feature>
<organism evidence="9 10">
    <name type="scientific">Dictyoglomus turgidum (strain DSM 6724 / Z-1310)</name>
    <dbReference type="NCBI Taxonomy" id="515635"/>
    <lineage>
        <taxon>Bacteria</taxon>
        <taxon>Pseudomonadati</taxon>
        <taxon>Dictyoglomota</taxon>
        <taxon>Dictyoglomia</taxon>
        <taxon>Dictyoglomales</taxon>
        <taxon>Dictyoglomaceae</taxon>
        <taxon>Dictyoglomus</taxon>
    </lineage>
</organism>
<feature type="transmembrane region" description="Helical" evidence="7">
    <location>
        <begin position="181"/>
        <end position="206"/>
    </location>
</feature>
<keyword evidence="4 7" id="KW-0812">Transmembrane</keyword>
<evidence type="ECO:0000256" key="4">
    <source>
        <dbReference type="ARBA" id="ARBA00022692"/>
    </source>
</evidence>
<sequence length="274" mass="30771">MRKKLIKSLIFILASVILIIELFPVILLFLTSIKTNMAIWTSPTPFHPFKPTIEQYVGVFRETTFFKNIFNSTYIALWTTFLSVLGGSLASYALARFPLKKRREISMGIIFTRMIPQIALAVPIYYLFRRIGLLDTYTGMILAHTTFNLPYVVWLLLPFFQQIPKEFEEAALIDGCSHVKVFTKIFLPLASSGIIVAIIFCFLGSWNDFIYTLVLSNVKTTTAPMLVTTFVGMYAPEVGKMSAAGILIILPVFILALVLQRYIIMGLSGGGIKG</sequence>
<evidence type="ECO:0000256" key="3">
    <source>
        <dbReference type="ARBA" id="ARBA00022475"/>
    </source>
</evidence>
<dbReference type="GO" id="GO:0005886">
    <property type="term" value="C:plasma membrane"/>
    <property type="evidence" value="ECO:0007669"/>
    <property type="project" value="UniProtKB-SubCell"/>
</dbReference>
<dbReference type="STRING" id="515635.Dtur_0489"/>
<dbReference type="HOGENOM" id="CLU_016047_1_2_0"/>
<dbReference type="Gene3D" id="1.10.3720.10">
    <property type="entry name" value="MetI-like"/>
    <property type="match status" value="1"/>
</dbReference>
<dbReference type="InterPro" id="IPR035906">
    <property type="entry name" value="MetI-like_sf"/>
</dbReference>
<keyword evidence="2 7" id="KW-0813">Transport</keyword>
<accession>B8E204</accession>
<comment type="subcellular location">
    <subcellularLocation>
        <location evidence="1 7">Cell membrane</location>
        <topology evidence="1 7">Multi-pass membrane protein</topology>
    </subcellularLocation>
</comment>
<keyword evidence="3" id="KW-1003">Cell membrane</keyword>
<dbReference type="InterPro" id="IPR050901">
    <property type="entry name" value="BP-dep_ABC_trans_perm"/>
</dbReference>
<keyword evidence="10" id="KW-1185">Reference proteome</keyword>
<dbReference type="AlphaFoldDB" id="B8E204"/>
<keyword evidence="5 7" id="KW-1133">Transmembrane helix</keyword>
<dbReference type="InParanoid" id="B8E204"/>
<dbReference type="eggNOG" id="COG0395">
    <property type="taxonomic scope" value="Bacteria"/>
</dbReference>
<dbReference type="Proteomes" id="UP000007719">
    <property type="component" value="Chromosome"/>
</dbReference>
<dbReference type="OrthoDB" id="9793448at2"/>
<dbReference type="EnsemblBacteria" id="ACK41787">
    <property type="protein sequence ID" value="ACK41787"/>
    <property type="gene ID" value="Dtur_0489"/>
</dbReference>
<feature type="domain" description="ABC transmembrane type-1" evidence="8">
    <location>
        <begin position="69"/>
        <end position="259"/>
    </location>
</feature>
<evidence type="ECO:0000256" key="2">
    <source>
        <dbReference type="ARBA" id="ARBA00022448"/>
    </source>
</evidence>
<dbReference type="PANTHER" id="PTHR32243:SF18">
    <property type="entry name" value="INNER MEMBRANE ABC TRANSPORTER PERMEASE PROTEIN YCJP"/>
    <property type="match status" value="1"/>
</dbReference>
<name>B8E204_DICTD</name>
<evidence type="ECO:0000256" key="7">
    <source>
        <dbReference type="RuleBase" id="RU363032"/>
    </source>
</evidence>
<gene>
    <name evidence="9" type="ordered locus">Dtur_0489</name>
</gene>
<feature type="transmembrane region" description="Helical" evidence="7">
    <location>
        <begin position="75"/>
        <end position="95"/>
    </location>
</feature>
<dbReference type="RefSeq" id="WP_012582872.1">
    <property type="nucleotide sequence ID" value="NC_011661.1"/>
</dbReference>
<dbReference type="GO" id="GO:0055085">
    <property type="term" value="P:transmembrane transport"/>
    <property type="evidence" value="ECO:0007669"/>
    <property type="project" value="InterPro"/>
</dbReference>
<feature type="transmembrane region" description="Helical" evidence="7">
    <location>
        <begin position="140"/>
        <end position="160"/>
    </location>
</feature>
<proteinExistence type="inferred from homology"/>
<feature type="transmembrane region" description="Helical" evidence="7">
    <location>
        <begin position="241"/>
        <end position="259"/>
    </location>
</feature>
<dbReference type="Pfam" id="PF00528">
    <property type="entry name" value="BPD_transp_1"/>
    <property type="match status" value="1"/>
</dbReference>
<dbReference type="KEGG" id="dtu:Dtur_0489"/>
<evidence type="ECO:0000259" key="8">
    <source>
        <dbReference type="PROSITE" id="PS50928"/>
    </source>
</evidence>
<reference evidence="10" key="1">
    <citation type="journal article" date="2016" name="Front. Microbiol.">
        <title>The complete genome sequence of hyperthermophile Dictyoglomus turgidum DSM 6724 reveals a specialized carbohydrate fermentor.</title>
        <authorList>
            <person name="Brumm P.J."/>
            <person name="Gowda K."/>
            <person name="Robb F.T."/>
            <person name="Mead D.A."/>
        </authorList>
    </citation>
    <scope>NUCLEOTIDE SEQUENCE [LARGE SCALE GENOMIC DNA]</scope>
    <source>
        <strain evidence="10">DSM 6724 / Z-1310</strain>
    </source>
</reference>
<evidence type="ECO:0000256" key="5">
    <source>
        <dbReference type="ARBA" id="ARBA00022989"/>
    </source>
</evidence>
<dbReference type="PROSITE" id="PS50928">
    <property type="entry name" value="ABC_TM1"/>
    <property type="match status" value="1"/>
</dbReference>
<dbReference type="EMBL" id="CP001251">
    <property type="protein sequence ID" value="ACK41787.1"/>
    <property type="molecule type" value="Genomic_DNA"/>
</dbReference>
<evidence type="ECO:0000256" key="6">
    <source>
        <dbReference type="ARBA" id="ARBA00023136"/>
    </source>
</evidence>
<evidence type="ECO:0000313" key="10">
    <source>
        <dbReference type="Proteomes" id="UP000007719"/>
    </source>
</evidence>
<comment type="similarity">
    <text evidence="7">Belongs to the binding-protein-dependent transport system permease family.</text>
</comment>